<evidence type="ECO:0000256" key="2">
    <source>
        <dbReference type="SAM" id="Coils"/>
    </source>
</evidence>
<dbReference type="InterPro" id="IPR006143">
    <property type="entry name" value="RND_pump_MFP"/>
</dbReference>
<feature type="domain" description="Multidrug resistance protein MdtA-like barrel-sandwich hybrid" evidence="4">
    <location>
        <begin position="49"/>
        <end position="214"/>
    </location>
</feature>
<gene>
    <name evidence="5" type="ORF">SAMN05443662_0024</name>
</gene>
<dbReference type="Gene3D" id="2.40.420.20">
    <property type="match status" value="1"/>
</dbReference>
<dbReference type="AlphaFoldDB" id="A0A1N6DC82"/>
<dbReference type="NCBIfam" id="TIGR01730">
    <property type="entry name" value="RND_mfp"/>
    <property type="match status" value="1"/>
</dbReference>
<dbReference type="STRING" id="364032.SAMN05443662_0024"/>
<proteinExistence type="inferred from homology"/>
<dbReference type="Proteomes" id="UP000198461">
    <property type="component" value="Unassembled WGS sequence"/>
</dbReference>
<dbReference type="PANTHER" id="PTHR30469:SF15">
    <property type="entry name" value="HLYD FAMILY OF SECRETION PROTEINS"/>
    <property type="match status" value="1"/>
</dbReference>
<dbReference type="RefSeq" id="WP_074200379.1">
    <property type="nucleotide sequence ID" value="NZ_FSRE01000001.1"/>
</dbReference>
<comment type="similarity">
    <text evidence="1">Belongs to the membrane fusion protein (MFP) (TC 8.A.1) family.</text>
</comment>
<evidence type="ECO:0000259" key="4">
    <source>
        <dbReference type="Pfam" id="PF25917"/>
    </source>
</evidence>
<dbReference type="GO" id="GO:0015562">
    <property type="term" value="F:efflux transmembrane transporter activity"/>
    <property type="evidence" value="ECO:0007669"/>
    <property type="project" value="TreeGrafter"/>
</dbReference>
<accession>A0A1N6DC82</accession>
<dbReference type="PANTHER" id="PTHR30469">
    <property type="entry name" value="MULTIDRUG RESISTANCE PROTEIN MDTA"/>
    <property type="match status" value="1"/>
</dbReference>
<keyword evidence="2" id="KW-0175">Coiled coil</keyword>
<dbReference type="EMBL" id="FSRE01000001">
    <property type="protein sequence ID" value="SIN68286.1"/>
    <property type="molecule type" value="Genomic_DNA"/>
</dbReference>
<name>A0A1N6DC82_9GAMM</name>
<feature type="coiled-coil region" evidence="2">
    <location>
        <begin position="154"/>
        <end position="184"/>
    </location>
</feature>
<evidence type="ECO:0000313" key="5">
    <source>
        <dbReference type="EMBL" id="SIN68286.1"/>
    </source>
</evidence>
<dbReference type="InterPro" id="IPR058625">
    <property type="entry name" value="MdtA-like_BSH"/>
</dbReference>
<keyword evidence="3" id="KW-0732">Signal</keyword>
<feature type="chain" id="PRO_5012478309" evidence="3">
    <location>
        <begin position="23"/>
        <end position="396"/>
    </location>
</feature>
<organism evidence="5 6">
    <name type="scientific">Sulfurivirga caldicuralii</name>
    <dbReference type="NCBI Taxonomy" id="364032"/>
    <lineage>
        <taxon>Bacteria</taxon>
        <taxon>Pseudomonadati</taxon>
        <taxon>Pseudomonadota</taxon>
        <taxon>Gammaproteobacteria</taxon>
        <taxon>Thiotrichales</taxon>
        <taxon>Piscirickettsiaceae</taxon>
        <taxon>Sulfurivirga</taxon>
    </lineage>
</organism>
<evidence type="ECO:0000313" key="6">
    <source>
        <dbReference type="Proteomes" id="UP000198461"/>
    </source>
</evidence>
<dbReference type="GO" id="GO:1990281">
    <property type="term" value="C:efflux pump complex"/>
    <property type="evidence" value="ECO:0007669"/>
    <property type="project" value="TreeGrafter"/>
</dbReference>
<keyword evidence="6" id="KW-1185">Reference proteome</keyword>
<reference evidence="5 6" key="1">
    <citation type="submission" date="2016-11" db="EMBL/GenBank/DDBJ databases">
        <authorList>
            <person name="Jaros S."/>
            <person name="Januszkiewicz K."/>
            <person name="Wedrychowicz H."/>
        </authorList>
    </citation>
    <scope>NUCLEOTIDE SEQUENCE [LARGE SCALE GENOMIC DNA]</scope>
    <source>
        <strain evidence="5 6">DSM 17737</strain>
    </source>
</reference>
<evidence type="ECO:0000256" key="1">
    <source>
        <dbReference type="ARBA" id="ARBA00009477"/>
    </source>
</evidence>
<protein>
    <submittedName>
        <fullName evidence="5">RND family efflux transporter, MFP subunit</fullName>
    </submittedName>
</protein>
<dbReference type="Pfam" id="PF25917">
    <property type="entry name" value="BSH_RND"/>
    <property type="match status" value="1"/>
</dbReference>
<evidence type="ECO:0000256" key="3">
    <source>
        <dbReference type="SAM" id="SignalP"/>
    </source>
</evidence>
<dbReference type="OrthoDB" id="9806939at2"/>
<dbReference type="SUPFAM" id="SSF111369">
    <property type="entry name" value="HlyD-like secretion proteins"/>
    <property type="match status" value="2"/>
</dbReference>
<feature type="signal peptide" evidence="3">
    <location>
        <begin position="1"/>
        <end position="22"/>
    </location>
</feature>
<sequence length="396" mass="43424">MQRIKGLLFAAALATFSLPGWAKVAVAEVKAQVYDSYVKLGGTVIPFKKVTLTAQSAGQINYLAGEEGDRFKKGTLLASIDDSALLAKRKAAYAQWQRAAAAYQNAITMYNRELWAPQSKTPMPGMGLPSMFDQMFSRPMSEAMDITDYDAARRADLIAARNRIKEALAQMEAARAQIEEIDVLLRYTKLLAPFDGVIVKKFVEVGDTVQPGQPIMDFAKSNHLSIEVNVPVSLMGAIEKGRIFQASINHGTPINVRVAQIFPVADDKQHTVKVKFDIPLGARAAPGMYAEVYLPNPQSNNLKFPVVPESAIVRRGSLPAVYVVDPKTGEVHMKIVRLSQQGKNGYHLVLSGLRAGEKVILDPPPNIHSGMVYRDGQLLEPQPAEGDDNQDEHDDD</sequence>
<dbReference type="Gene3D" id="2.40.50.100">
    <property type="match status" value="2"/>
</dbReference>